<evidence type="ECO:0000313" key="3">
    <source>
        <dbReference type="Proteomes" id="UP000246238"/>
    </source>
</evidence>
<sequence>MPDRSSFHEARVRAAELAAYGRSDACADVVSADDTRGALKVAPRGAQPPQSTPGDEQ</sequence>
<name>A0A2S1PD52_9CAUD</name>
<keyword evidence="3" id="KW-1185">Reference proteome</keyword>
<reference evidence="3" key="1">
    <citation type="submission" date="2018-03" db="EMBL/GenBank/DDBJ databases">
        <authorList>
            <person name="Keele B.F."/>
        </authorList>
    </citation>
    <scope>NUCLEOTIDE SEQUENCE [LARGE SCALE GENOMIC DNA]</scope>
</reference>
<evidence type="ECO:0000256" key="1">
    <source>
        <dbReference type="SAM" id="MobiDB-lite"/>
    </source>
</evidence>
<dbReference type="KEGG" id="vg:55608232"/>
<accession>A0A2S1PD52</accession>
<dbReference type="RefSeq" id="YP_009838033.1">
    <property type="nucleotide sequence ID" value="NC_048705.1"/>
</dbReference>
<feature type="region of interest" description="Disordered" evidence="1">
    <location>
        <begin position="38"/>
        <end position="57"/>
    </location>
</feature>
<dbReference type="GeneID" id="55608232"/>
<dbReference type="Proteomes" id="UP000246238">
    <property type="component" value="Segment"/>
</dbReference>
<protein>
    <submittedName>
        <fullName evidence="2">Uncharacterized protein</fullName>
    </submittedName>
</protein>
<feature type="compositionally biased region" description="Polar residues" evidence="1">
    <location>
        <begin position="48"/>
        <end position="57"/>
    </location>
</feature>
<proteinExistence type="predicted"/>
<gene>
    <name evidence="2" type="primary">77</name>
    <name evidence="2" type="ORF">SEA_TCHEN_77</name>
</gene>
<dbReference type="EMBL" id="MH077585">
    <property type="protein sequence ID" value="AWH14500.1"/>
    <property type="molecule type" value="Genomic_DNA"/>
</dbReference>
<organism evidence="2 3">
    <name type="scientific">Mycobacterium phage TChen</name>
    <dbReference type="NCBI Taxonomy" id="2163598"/>
    <lineage>
        <taxon>Viruses</taxon>
        <taxon>Duplodnaviria</taxon>
        <taxon>Heunggongvirae</taxon>
        <taxon>Uroviricota</taxon>
        <taxon>Caudoviricetes</taxon>
        <taxon>Gracegardnervirinae</taxon>
        <taxon>Thetabobvirus</taxon>
        <taxon>Thetabobvirus tchen</taxon>
        <taxon>Mycobacterium virus TChen</taxon>
    </lineage>
</organism>
<evidence type="ECO:0000313" key="2">
    <source>
        <dbReference type="EMBL" id="AWH14500.1"/>
    </source>
</evidence>